<reference evidence="1 2" key="1">
    <citation type="submission" date="2019-04" db="EMBL/GenBank/DDBJ databases">
        <authorList>
            <person name="Feng G."/>
            <person name="Zhang J."/>
            <person name="Zhu H."/>
        </authorList>
    </citation>
    <scope>NUCLEOTIDE SEQUENCE [LARGE SCALE GENOMIC DNA]</scope>
    <source>
        <strain evidence="1 2">JCM 19491</strain>
    </source>
</reference>
<proteinExistence type="predicted"/>
<organism evidence="1 2">
    <name type="scientific">Hymenobacter wooponensis</name>
    <dbReference type="NCBI Taxonomy" id="1525360"/>
    <lineage>
        <taxon>Bacteria</taxon>
        <taxon>Pseudomonadati</taxon>
        <taxon>Bacteroidota</taxon>
        <taxon>Cytophagia</taxon>
        <taxon>Cytophagales</taxon>
        <taxon>Hymenobacteraceae</taxon>
        <taxon>Hymenobacter</taxon>
    </lineage>
</organism>
<protein>
    <submittedName>
        <fullName evidence="1">Uncharacterized protein</fullName>
    </submittedName>
</protein>
<accession>A0A4Z0MCY5</accession>
<dbReference type="AlphaFoldDB" id="A0A4Z0MCY5"/>
<gene>
    <name evidence="1" type="ORF">EU557_23630</name>
</gene>
<dbReference type="Proteomes" id="UP000298284">
    <property type="component" value="Unassembled WGS sequence"/>
</dbReference>
<dbReference type="OrthoDB" id="922297at2"/>
<evidence type="ECO:0000313" key="1">
    <source>
        <dbReference type="EMBL" id="TGD77356.1"/>
    </source>
</evidence>
<dbReference type="RefSeq" id="WP_135437058.1">
    <property type="nucleotide sequence ID" value="NZ_SRKZ01000009.1"/>
</dbReference>
<comment type="caution">
    <text evidence="1">The sequence shown here is derived from an EMBL/GenBank/DDBJ whole genome shotgun (WGS) entry which is preliminary data.</text>
</comment>
<sequence length="189" mass="21149">MATAHLVTPRVVQPGATMLARLTVLVRECTSRTVYRQLAARLLTLQCAALEDVLILLPGERFTPMQVLRTPPTRVSAPALAGAFWRLEQLRAVGVGDILVRDLPEDRVTRMVRHAQVSWAQRVSRMLEDRRLATLLVFMHALERTATDDILDLLDGLVSTLALRAENKLRSELLRCLGGLDKAAFMLHH</sequence>
<keyword evidence="2" id="KW-1185">Reference proteome</keyword>
<dbReference type="EMBL" id="SRKZ01000009">
    <property type="protein sequence ID" value="TGD77356.1"/>
    <property type="molecule type" value="Genomic_DNA"/>
</dbReference>
<evidence type="ECO:0000313" key="2">
    <source>
        <dbReference type="Proteomes" id="UP000298284"/>
    </source>
</evidence>
<name>A0A4Z0MCY5_9BACT</name>